<proteinExistence type="predicted"/>
<evidence type="ECO:0000313" key="6">
    <source>
        <dbReference type="Proteomes" id="UP000887578"/>
    </source>
</evidence>
<evidence type="ECO:0000256" key="4">
    <source>
        <dbReference type="SAM" id="MobiDB-lite"/>
    </source>
</evidence>
<feature type="compositionally biased region" description="Basic residues" evidence="4">
    <location>
        <begin position="369"/>
        <end position="388"/>
    </location>
</feature>
<feature type="compositionally biased region" description="Polar residues" evidence="4">
    <location>
        <begin position="1"/>
        <end position="17"/>
    </location>
</feature>
<dbReference type="GO" id="GO:0005524">
    <property type="term" value="F:ATP binding"/>
    <property type="evidence" value="ECO:0007669"/>
    <property type="project" value="UniProtKB-KW"/>
</dbReference>
<name>A0A914PHK5_9BILA</name>
<dbReference type="Proteomes" id="UP000887578">
    <property type="component" value="Unplaced"/>
</dbReference>
<evidence type="ECO:0000256" key="3">
    <source>
        <dbReference type="ARBA" id="ARBA00022840"/>
    </source>
</evidence>
<evidence type="ECO:0000259" key="5">
    <source>
        <dbReference type="PROSITE" id="PS51192"/>
    </source>
</evidence>
<feature type="region of interest" description="Disordered" evidence="4">
    <location>
        <begin position="1"/>
        <end position="34"/>
    </location>
</feature>
<protein>
    <submittedName>
        <fullName evidence="7">Helicase ATP-binding domain-containing protein</fullName>
    </submittedName>
</protein>
<dbReference type="Gene3D" id="3.40.50.10810">
    <property type="entry name" value="Tandem AAA-ATPase domain"/>
    <property type="match status" value="1"/>
</dbReference>
<evidence type="ECO:0000256" key="2">
    <source>
        <dbReference type="ARBA" id="ARBA00022801"/>
    </source>
</evidence>
<dbReference type="WBParaSite" id="PDA_v2.g17803.t1">
    <property type="protein sequence ID" value="PDA_v2.g17803.t1"/>
    <property type="gene ID" value="PDA_v2.g17803"/>
</dbReference>
<feature type="region of interest" description="Disordered" evidence="4">
    <location>
        <begin position="170"/>
        <end position="447"/>
    </location>
</feature>
<sequence>MGNSHSSTPKLTKNSALHSPPITPIPSFCGNNPSKNKIVDAINATPIKNNNFAFIKEEKKGNEIVEDSLLLEEDKENDGRISRERSLVGTPISKNKLKNANIFTPQTQKDRQRRIERKHSDLSNSSMPAIEGEEVMPMALYESDDSDCIIKRKPKKRIIIKDFNETPSIIIDSEEESDSDATLDEEDDIIKSEDDEEEKELDNSFIVDDLEDGNFIESNGNSSSDESFVPENDQSIVIDEVITEASPPKRRINPPRRRKTKFHHLNGTGSNQGDPITILPSQDESIAPITVDSEEEKSDSSATLDEEDDILKSEDEEEESDNSFIVDDEEVGNNFIESQKQQSEGSSSDESFVPYENINESMPKSRLPALRRKRGNPHVSRRSRRRKANPQCLKGTGSNQDPITILPSPDDSIPPIIISSEEESDSSATLDEEDDIMESEEEEGTDNSFIEDDMNETRIQINSSDESFECDESIAIDESIVKPVPHLRNRRKKAVTTNGAGSNRNPIVISAFEEDKPCSSKSLRRQKAKNSAIANDISCITIEDSDNENTNAYTKTWSTLHNNNRSNTNSANSSMPDIIELDSFNSNEKRLYGGKMSDKRKEKIAAVTEEVIQQIHGSLDSMPENVITETPEDLTIDLMLHQKHGLTWMKWRENQKLNRGGILADDMGLGKTLSMISLIVSQKCDRKNSDEVKQKLKADMEKHFSSEKNIYPGYCTLVVAPASVIYQWEKEIKDRVKTGKLKVYVFHGPQRERNPMRLASNDIVITTYNTISSELGDDKSLQSSGESDIDDFIVDDDKWYSKKKKGSKKVVNTYFNYFNQLHHN</sequence>
<dbReference type="InterPro" id="IPR027417">
    <property type="entry name" value="P-loop_NTPase"/>
</dbReference>
<dbReference type="SUPFAM" id="SSF52540">
    <property type="entry name" value="P-loop containing nucleoside triphosphate hydrolases"/>
    <property type="match status" value="1"/>
</dbReference>
<dbReference type="InterPro" id="IPR050628">
    <property type="entry name" value="SNF2_RAD54_helicase_TF"/>
</dbReference>
<dbReference type="PANTHER" id="PTHR45626:SF50">
    <property type="entry name" value="TRANSCRIPTION TERMINATION FACTOR 2"/>
    <property type="match status" value="1"/>
</dbReference>
<feature type="domain" description="Helicase ATP-binding" evidence="5">
    <location>
        <begin position="652"/>
        <end position="796"/>
    </location>
</feature>
<dbReference type="Pfam" id="PF00176">
    <property type="entry name" value="SNF2-rel_dom"/>
    <property type="match status" value="1"/>
</dbReference>
<keyword evidence="1" id="KW-0547">Nucleotide-binding</keyword>
<dbReference type="AlphaFoldDB" id="A0A914PHK5"/>
<dbReference type="GO" id="GO:0008094">
    <property type="term" value="F:ATP-dependent activity, acting on DNA"/>
    <property type="evidence" value="ECO:0007669"/>
    <property type="project" value="TreeGrafter"/>
</dbReference>
<feature type="compositionally biased region" description="Low complexity" evidence="4">
    <location>
        <begin position="401"/>
        <end position="419"/>
    </location>
</feature>
<keyword evidence="6" id="KW-1185">Reference proteome</keyword>
<feature type="region of interest" description="Disordered" evidence="4">
    <location>
        <begin position="106"/>
        <end position="125"/>
    </location>
</feature>
<feature type="compositionally biased region" description="Polar residues" evidence="4">
    <location>
        <begin position="216"/>
        <end position="226"/>
    </location>
</feature>
<feature type="compositionally biased region" description="Acidic residues" evidence="4">
    <location>
        <begin position="172"/>
        <end position="200"/>
    </location>
</feature>
<feature type="compositionally biased region" description="Acidic residues" evidence="4">
    <location>
        <begin position="420"/>
        <end position="447"/>
    </location>
</feature>
<keyword evidence="3" id="KW-0067">ATP-binding</keyword>
<dbReference type="PANTHER" id="PTHR45626">
    <property type="entry name" value="TRANSCRIPTION TERMINATION FACTOR 2-RELATED"/>
    <property type="match status" value="1"/>
</dbReference>
<dbReference type="InterPro" id="IPR038718">
    <property type="entry name" value="SNF2-like_sf"/>
</dbReference>
<feature type="compositionally biased region" description="Basic residues" evidence="4">
    <location>
        <begin position="248"/>
        <end position="264"/>
    </location>
</feature>
<reference evidence="7" key="1">
    <citation type="submission" date="2022-11" db="UniProtKB">
        <authorList>
            <consortium name="WormBaseParasite"/>
        </authorList>
    </citation>
    <scope>IDENTIFICATION</scope>
</reference>
<dbReference type="InterPro" id="IPR000330">
    <property type="entry name" value="SNF2_N"/>
</dbReference>
<dbReference type="PROSITE" id="PS51192">
    <property type="entry name" value="HELICASE_ATP_BIND_1"/>
    <property type="match status" value="1"/>
</dbReference>
<dbReference type="GO" id="GO:0005634">
    <property type="term" value="C:nucleus"/>
    <property type="evidence" value="ECO:0007669"/>
    <property type="project" value="TreeGrafter"/>
</dbReference>
<dbReference type="GO" id="GO:0016787">
    <property type="term" value="F:hydrolase activity"/>
    <property type="evidence" value="ECO:0007669"/>
    <property type="project" value="UniProtKB-KW"/>
</dbReference>
<feature type="compositionally biased region" description="Polar residues" evidence="4">
    <location>
        <begin position="267"/>
        <end position="284"/>
    </location>
</feature>
<feature type="compositionally biased region" description="Acidic residues" evidence="4">
    <location>
        <begin position="304"/>
        <end position="331"/>
    </location>
</feature>
<dbReference type="InterPro" id="IPR014001">
    <property type="entry name" value="Helicase_ATP-bd"/>
</dbReference>
<dbReference type="SMART" id="SM00487">
    <property type="entry name" value="DEXDc"/>
    <property type="match status" value="1"/>
</dbReference>
<dbReference type="GO" id="GO:0006281">
    <property type="term" value="P:DNA repair"/>
    <property type="evidence" value="ECO:0007669"/>
    <property type="project" value="TreeGrafter"/>
</dbReference>
<keyword evidence="2" id="KW-0378">Hydrolase</keyword>
<accession>A0A914PHK5</accession>
<evidence type="ECO:0000256" key="1">
    <source>
        <dbReference type="ARBA" id="ARBA00022741"/>
    </source>
</evidence>
<organism evidence="6 7">
    <name type="scientific">Panagrolaimus davidi</name>
    <dbReference type="NCBI Taxonomy" id="227884"/>
    <lineage>
        <taxon>Eukaryota</taxon>
        <taxon>Metazoa</taxon>
        <taxon>Ecdysozoa</taxon>
        <taxon>Nematoda</taxon>
        <taxon>Chromadorea</taxon>
        <taxon>Rhabditida</taxon>
        <taxon>Tylenchina</taxon>
        <taxon>Panagrolaimomorpha</taxon>
        <taxon>Panagrolaimoidea</taxon>
        <taxon>Panagrolaimidae</taxon>
        <taxon>Panagrolaimus</taxon>
    </lineage>
</organism>
<feature type="compositionally biased region" description="Low complexity" evidence="4">
    <location>
        <begin position="337"/>
        <end position="351"/>
    </location>
</feature>
<evidence type="ECO:0000313" key="7">
    <source>
        <dbReference type="WBParaSite" id="PDA_v2.g17803.t1"/>
    </source>
</evidence>